<organism evidence="1 2">
    <name type="scientific">Citrobacter meridianamericanus</name>
    <dbReference type="NCBI Taxonomy" id="2894201"/>
    <lineage>
        <taxon>Bacteria</taxon>
        <taxon>Pseudomonadati</taxon>
        <taxon>Pseudomonadota</taxon>
        <taxon>Gammaproteobacteria</taxon>
        <taxon>Enterobacterales</taxon>
        <taxon>Enterobacteriaceae</taxon>
        <taxon>Citrobacter</taxon>
    </lineage>
</organism>
<name>A0ABT1B9G1_9ENTR</name>
<dbReference type="EMBL" id="JAJJVQ010000004">
    <property type="protein sequence ID" value="MCO5782337.1"/>
    <property type="molecule type" value="Genomic_DNA"/>
</dbReference>
<dbReference type="RefSeq" id="WP_252838459.1">
    <property type="nucleotide sequence ID" value="NZ_JAJJVQ010000004.1"/>
</dbReference>
<evidence type="ECO:0000313" key="1">
    <source>
        <dbReference type="EMBL" id="MCO5782337.1"/>
    </source>
</evidence>
<comment type="caution">
    <text evidence="1">The sequence shown here is derived from an EMBL/GenBank/DDBJ whole genome shotgun (WGS) entry which is preliminary data.</text>
</comment>
<keyword evidence="2" id="KW-1185">Reference proteome</keyword>
<protein>
    <submittedName>
        <fullName evidence="1">DUF3800 domain-containing protein</fullName>
    </submittedName>
</protein>
<dbReference type="Proteomes" id="UP001139290">
    <property type="component" value="Unassembled WGS sequence"/>
</dbReference>
<gene>
    <name evidence="1" type="ORF">LOD26_13520</name>
</gene>
<reference evidence="1" key="1">
    <citation type="submission" date="2021-11" db="EMBL/GenBank/DDBJ databases">
        <title>Citrobacter meridianamericanus sp. nov. isolated from soil.</title>
        <authorList>
            <person name="Furlan J.P.R."/>
            <person name="Stehling E.G."/>
        </authorList>
    </citation>
    <scope>NUCLEOTIDE SEQUENCE</scope>
    <source>
        <strain evidence="1">BR102</strain>
    </source>
</reference>
<sequence>MNIYIDESVHEAVGFMILAYVFCNHDPQSNIYSILSKYSVGEHHSCARMDRSEHLRNLRGELVSYLNSSCQWGAFIMPSEYRHRSYEDVSFLLSLLIKNFPEKKGNIFLDEGIINSTEALSLCSDEVNVITCSSHDVCGIQLADLVASFSGVRFRETITGNAKILTYGYNYGYEPPIEAPLGFEFFAMLRHSMLRENEPLGDEMPEFATFKTINKGLILSKNLSTEFSQLAMKTFGEVYLSCIH</sequence>
<evidence type="ECO:0000313" key="2">
    <source>
        <dbReference type="Proteomes" id="UP001139290"/>
    </source>
</evidence>
<proteinExistence type="predicted"/>
<dbReference type="InterPro" id="IPR024524">
    <property type="entry name" value="DUF3800"/>
</dbReference>
<accession>A0ABT1B9G1</accession>
<dbReference type="Pfam" id="PF12686">
    <property type="entry name" value="DUF3800"/>
    <property type="match status" value="1"/>
</dbReference>